<dbReference type="InterPro" id="IPR029063">
    <property type="entry name" value="SAM-dependent_MTases_sf"/>
</dbReference>
<dbReference type="InterPro" id="IPR002052">
    <property type="entry name" value="DNA_methylase_N6_adenine_CS"/>
</dbReference>
<proteinExistence type="inferred from homology"/>
<evidence type="ECO:0000256" key="4">
    <source>
        <dbReference type="ARBA" id="ARBA00022691"/>
    </source>
</evidence>
<dbReference type="SUPFAM" id="SSF53335">
    <property type="entry name" value="S-adenosyl-L-methionine-dependent methyltransferases"/>
    <property type="match status" value="1"/>
</dbReference>
<gene>
    <name evidence="6" type="ORF">AGRA3207_000391</name>
</gene>
<evidence type="ECO:0000313" key="7">
    <source>
        <dbReference type="Proteomes" id="UP001049518"/>
    </source>
</evidence>
<keyword evidence="3" id="KW-0808">Transferase</keyword>
<organism evidence="6 7">
    <name type="scientific">Actinomadura graeca</name>
    <dbReference type="NCBI Taxonomy" id="2750812"/>
    <lineage>
        <taxon>Bacteria</taxon>
        <taxon>Bacillati</taxon>
        <taxon>Actinomycetota</taxon>
        <taxon>Actinomycetes</taxon>
        <taxon>Streptosporangiales</taxon>
        <taxon>Thermomonosporaceae</taxon>
        <taxon>Actinomadura</taxon>
    </lineage>
</organism>
<keyword evidence="7" id="KW-1185">Reference proteome</keyword>
<dbReference type="EMBL" id="CP059572">
    <property type="protein sequence ID" value="QXJ19798.1"/>
    <property type="molecule type" value="Genomic_DNA"/>
</dbReference>
<dbReference type="PANTHER" id="PTHR45875:SF1">
    <property type="entry name" value="METHYLTRANSFERASE N6AMT1"/>
    <property type="match status" value="1"/>
</dbReference>
<dbReference type="Proteomes" id="UP001049518">
    <property type="component" value="Chromosome"/>
</dbReference>
<evidence type="ECO:0000256" key="2">
    <source>
        <dbReference type="ARBA" id="ARBA00022603"/>
    </source>
</evidence>
<dbReference type="CDD" id="cd02440">
    <property type="entry name" value="AdoMet_MTases"/>
    <property type="match status" value="1"/>
</dbReference>
<accession>A0ABX8QMB7</accession>
<dbReference type="Gene3D" id="3.40.50.150">
    <property type="entry name" value="Vaccinia Virus protein VP39"/>
    <property type="match status" value="1"/>
</dbReference>
<keyword evidence="2 6" id="KW-0489">Methyltransferase</keyword>
<feature type="domain" description="Methyltransferase small" evidence="5">
    <location>
        <begin position="15"/>
        <end position="110"/>
    </location>
</feature>
<dbReference type="PANTHER" id="PTHR45875">
    <property type="entry name" value="METHYLTRANSFERASE N6AMT1"/>
    <property type="match status" value="1"/>
</dbReference>
<sequence>MFLVRPPGVYRPQSDTAMLVRELRRSAVAPGARVLELGTGTGAVAVAAARGGARQVVAVDVAAGSVLAARLNTRVRGLPVQVRRGDLFDPVAGERFDVIVANPPYVVGDADPARLRGRARAWEAGRDGRWLLDRICAAAPEHLTRRGTLLLMQSSLCGVERTLEALEGAGLRVSVAARAREPFGPVMLARAAALEARGLLRPGQRHEDLVVVRADVPADAADGREPPGPARSAA</sequence>
<evidence type="ECO:0000256" key="3">
    <source>
        <dbReference type="ARBA" id="ARBA00022679"/>
    </source>
</evidence>
<dbReference type="GO" id="GO:0032259">
    <property type="term" value="P:methylation"/>
    <property type="evidence" value="ECO:0007669"/>
    <property type="project" value="UniProtKB-KW"/>
</dbReference>
<dbReference type="InterPro" id="IPR004557">
    <property type="entry name" value="PrmC-related"/>
</dbReference>
<dbReference type="NCBIfam" id="TIGR00537">
    <property type="entry name" value="hemK_rel_arch"/>
    <property type="match status" value="1"/>
</dbReference>
<evidence type="ECO:0000313" key="6">
    <source>
        <dbReference type="EMBL" id="QXJ19798.1"/>
    </source>
</evidence>
<dbReference type="InterPro" id="IPR052190">
    <property type="entry name" value="Euk-Arch_PrmC-MTase"/>
</dbReference>
<dbReference type="PROSITE" id="PS00092">
    <property type="entry name" value="N6_MTASE"/>
    <property type="match status" value="1"/>
</dbReference>
<dbReference type="Pfam" id="PF05175">
    <property type="entry name" value="MTS"/>
    <property type="match status" value="1"/>
</dbReference>
<evidence type="ECO:0000259" key="5">
    <source>
        <dbReference type="Pfam" id="PF05175"/>
    </source>
</evidence>
<keyword evidence="4" id="KW-0949">S-adenosyl-L-methionine</keyword>
<comment type="similarity">
    <text evidence="1">Belongs to the eukaryotic/archaeal PrmC-related family.</text>
</comment>
<evidence type="ECO:0000256" key="1">
    <source>
        <dbReference type="ARBA" id="ARBA00006149"/>
    </source>
</evidence>
<dbReference type="InterPro" id="IPR007848">
    <property type="entry name" value="Small_mtfrase_dom"/>
</dbReference>
<name>A0ABX8QMB7_9ACTN</name>
<reference evidence="6" key="1">
    <citation type="submission" date="2020-07" db="EMBL/GenBank/DDBJ databases">
        <authorList>
            <person name="Tarantini F.S."/>
            <person name="Hong K.W."/>
            <person name="Chan K.G."/>
        </authorList>
    </citation>
    <scope>NUCLEOTIDE SEQUENCE</scope>
    <source>
        <strain evidence="6">32-07</strain>
    </source>
</reference>
<protein>
    <submittedName>
        <fullName evidence="6">Methyltransferase</fullName>
    </submittedName>
</protein>
<dbReference type="GO" id="GO:0008168">
    <property type="term" value="F:methyltransferase activity"/>
    <property type="evidence" value="ECO:0007669"/>
    <property type="project" value="UniProtKB-KW"/>
</dbReference>